<evidence type="ECO:0000313" key="1">
    <source>
        <dbReference type="EMBL" id="CAJ2669704.1"/>
    </source>
</evidence>
<dbReference type="EMBL" id="CASHSV030000615">
    <property type="protein sequence ID" value="CAJ2669704.1"/>
    <property type="molecule type" value="Genomic_DNA"/>
</dbReference>
<reference evidence="1" key="1">
    <citation type="submission" date="2023-10" db="EMBL/GenBank/DDBJ databases">
        <authorList>
            <person name="Rodriguez Cubillos JULIANA M."/>
            <person name="De Vega J."/>
        </authorList>
    </citation>
    <scope>NUCLEOTIDE SEQUENCE</scope>
</reference>
<gene>
    <name evidence="1" type="ORF">MILVUS5_LOCUS33855</name>
</gene>
<proteinExistence type="predicted"/>
<accession>A0ACB0LNP7</accession>
<organism evidence="1 2">
    <name type="scientific">Trifolium pratense</name>
    <name type="common">Red clover</name>
    <dbReference type="NCBI Taxonomy" id="57577"/>
    <lineage>
        <taxon>Eukaryota</taxon>
        <taxon>Viridiplantae</taxon>
        <taxon>Streptophyta</taxon>
        <taxon>Embryophyta</taxon>
        <taxon>Tracheophyta</taxon>
        <taxon>Spermatophyta</taxon>
        <taxon>Magnoliopsida</taxon>
        <taxon>eudicotyledons</taxon>
        <taxon>Gunneridae</taxon>
        <taxon>Pentapetalae</taxon>
        <taxon>rosids</taxon>
        <taxon>fabids</taxon>
        <taxon>Fabales</taxon>
        <taxon>Fabaceae</taxon>
        <taxon>Papilionoideae</taxon>
        <taxon>50 kb inversion clade</taxon>
        <taxon>NPAAA clade</taxon>
        <taxon>Hologalegina</taxon>
        <taxon>IRL clade</taxon>
        <taxon>Trifolieae</taxon>
        <taxon>Trifolium</taxon>
    </lineage>
</organism>
<sequence length="68" mass="7807">MLLQIFAPSTSQSPNEHSNLNFAIFEQFLQLFDHVSPKVDPDCTRNKLHRESWINPTEETCSVVDCTV</sequence>
<dbReference type="Proteomes" id="UP001177021">
    <property type="component" value="Unassembled WGS sequence"/>
</dbReference>
<evidence type="ECO:0000313" key="2">
    <source>
        <dbReference type="Proteomes" id="UP001177021"/>
    </source>
</evidence>
<name>A0ACB0LNP7_TRIPR</name>
<keyword evidence="2" id="KW-1185">Reference proteome</keyword>
<comment type="caution">
    <text evidence="1">The sequence shown here is derived from an EMBL/GenBank/DDBJ whole genome shotgun (WGS) entry which is preliminary data.</text>
</comment>
<protein>
    <submittedName>
        <fullName evidence="1">Uncharacterized protein</fullName>
    </submittedName>
</protein>